<organism evidence="3">
    <name type="scientific">Mesocentrotus franciscanus</name>
    <name type="common">Giant red sea urchin</name>
    <name type="synonym">Strongylocentrotus franciscanus</name>
    <dbReference type="NCBI Taxonomy" id="1328066"/>
    <lineage>
        <taxon>Eukaryota</taxon>
        <taxon>Metazoa</taxon>
        <taxon>Echinodermata</taxon>
        <taxon>Eleutherozoa</taxon>
        <taxon>Echinozoa</taxon>
        <taxon>Echinoidea</taxon>
        <taxon>Euechinoidea</taxon>
        <taxon>Echinacea</taxon>
        <taxon>Camarodonta</taxon>
        <taxon>Echinidea</taxon>
        <taxon>Strongylocentrotidae</taxon>
        <taxon>Mesocentrotus</taxon>
    </lineage>
</organism>
<dbReference type="PANTHER" id="PTHR36853">
    <property type="entry name" value="EXPRESSED PROTEIN"/>
    <property type="match status" value="1"/>
</dbReference>
<dbReference type="PROSITE" id="PS01186">
    <property type="entry name" value="EGF_2"/>
    <property type="match status" value="3"/>
</dbReference>
<reference evidence="3" key="2">
    <citation type="submission" date="2002-07" db="EMBL/GenBank/DDBJ databases">
        <authorList>
            <person name="Kamei N."/>
            <person name="Glabe C.G."/>
        </authorList>
    </citation>
    <scope>NUCLEOTIDE SEQUENCE</scope>
    <source>
        <tissue evidence="3">Ovary</tissue>
    </source>
</reference>
<feature type="domain" description="EGF-like" evidence="2">
    <location>
        <begin position="207"/>
        <end position="221"/>
    </location>
</feature>
<feature type="chain" id="PRO_5004310302" evidence="1">
    <location>
        <begin position="20"/>
        <end position="324"/>
    </location>
</feature>
<gene>
    <name evidence="3" type="primary">EGF-II</name>
</gene>
<dbReference type="GO" id="GO:0005783">
    <property type="term" value="C:endoplasmic reticulum"/>
    <property type="evidence" value="ECO:0007669"/>
    <property type="project" value="TreeGrafter"/>
</dbReference>
<evidence type="ECO:0000259" key="2">
    <source>
        <dbReference type="PROSITE" id="PS01186"/>
    </source>
</evidence>
<feature type="signal peptide" evidence="1">
    <location>
        <begin position="1"/>
        <end position="19"/>
    </location>
</feature>
<evidence type="ECO:0000256" key="1">
    <source>
        <dbReference type="SAM" id="SignalP"/>
    </source>
</evidence>
<dbReference type="AlphaFoldDB" id="Q8ISC6"/>
<sequence length="324" mass="36229">MKVSLALLVAIIGFSLVTAEDNLEERLKMALKKLLQGDEDLNLESRDTKRACLRATSNCNDHGECVQDSRGDWYCQCEQPYIVGGSQSSCNLPEDKKKDLEMETRDGFAICERDTKNCDGNGKCQKSTFGRIYTCFCDAGYVSNSYGGCSEADAREIEYLSNVARDVELEMLTRDNLALCNQDTNKCDGFGQCEKSTSGRTTGQYICKCNDGYRNNLYGGCSPRTEREIEYLSKIARDQELEKQARDTLELCNVDTNNCDGFGECKKSDFGQTNGQFICSCNEGYRNNLYGGCSPKSSNQDEGGESEREFKLDILRRLTDLLAE</sequence>
<dbReference type="PANTHER" id="PTHR36853:SF1">
    <property type="entry name" value="DUF3844 DOMAIN-CONTAINING PROTEIN"/>
    <property type="match status" value="1"/>
</dbReference>
<proteinExistence type="evidence at transcript level"/>
<reference evidence="3" key="1">
    <citation type="journal article" date="2000" name="Dev. Biol.">
        <title>A rapidly diverging EGF protein regulates species-specific signal transduction in early sea urchin development.</title>
        <authorList>
            <person name="Kamei N."/>
            <person name="Swanson W.J."/>
            <person name="Glabe C.G."/>
        </authorList>
    </citation>
    <scope>NUCLEOTIDE SEQUENCE</scope>
    <source>
        <tissue evidence="3">Ovary</tissue>
    </source>
</reference>
<accession>Q8ISC6</accession>
<dbReference type="InterPro" id="IPR000742">
    <property type="entry name" value="EGF"/>
</dbReference>
<name>Q8ISC6_MESFR</name>
<evidence type="ECO:0000313" key="3">
    <source>
        <dbReference type="EMBL" id="AAN10156.1"/>
    </source>
</evidence>
<keyword evidence="1" id="KW-0732">Signal</keyword>
<feature type="domain" description="EGF-like" evidence="2">
    <location>
        <begin position="135"/>
        <end position="149"/>
    </location>
</feature>
<dbReference type="SMART" id="SM00181">
    <property type="entry name" value="EGF"/>
    <property type="match status" value="4"/>
</dbReference>
<feature type="domain" description="EGF-like" evidence="2">
    <location>
        <begin position="279"/>
        <end position="293"/>
    </location>
</feature>
<protein>
    <submittedName>
        <fullName evidence="3">Epidermal growth factor II</fullName>
    </submittedName>
</protein>
<dbReference type="InterPro" id="IPR053065">
    <property type="entry name" value="Archenteron_Induction-Rel"/>
</dbReference>
<dbReference type="EMBL" id="AY135377">
    <property type="protein sequence ID" value="AAN10156.1"/>
    <property type="molecule type" value="mRNA"/>
</dbReference>